<evidence type="ECO:0000313" key="2">
    <source>
        <dbReference type="EMBL" id="BBG23064.1"/>
    </source>
</evidence>
<evidence type="ECO:0000313" key="3">
    <source>
        <dbReference type="Proteomes" id="UP000322983"/>
    </source>
</evidence>
<dbReference type="KEGG" id="step:IC006_0348"/>
<keyword evidence="1" id="KW-0812">Transmembrane</keyword>
<protein>
    <submittedName>
        <fullName evidence="2">Uncharacterized protein</fullName>
    </submittedName>
</protein>
<feature type="transmembrane region" description="Helical" evidence="1">
    <location>
        <begin position="46"/>
        <end position="65"/>
    </location>
</feature>
<dbReference type="EMBL" id="AP018929">
    <property type="protein sequence ID" value="BBG23064.1"/>
    <property type="molecule type" value="Genomic_DNA"/>
</dbReference>
<dbReference type="RefSeq" id="WP_054846317.1">
    <property type="nucleotide sequence ID" value="NZ_AP018929.1"/>
</dbReference>
<accession>A0A510DSC7</accession>
<evidence type="ECO:0000256" key="1">
    <source>
        <dbReference type="SAM" id="Phobius"/>
    </source>
</evidence>
<dbReference type="Proteomes" id="UP000322983">
    <property type="component" value="Chromosome"/>
</dbReference>
<feature type="transmembrane region" description="Helical" evidence="1">
    <location>
        <begin position="7"/>
        <end position="26"/>
    </location>
</feature>
<dbReference type="GeneID" id="41714224"/>
<keyword evidence="1" id="KW-1133">Transmembrane helix</keyword>
<gene>
    <name evidence="2" type="ORF">IC006_0348</name>
</gene>
<dbReference type="AlphaFoldDB" id="A0A510DSC7"/>
<keyword evidence="1" id="KW-0472">Membrane</keyword>
<organism evidence="2 3">
    <name type="scientific">Sulfuracidifex tepidarius</name>
    <dbReference type="NCBI Taxonomy" id="1294262"/>
    <lineage>
        <taxon>Archaea</taxon>
        <taxon>Thermoproteota</taxon>
        <taxon>Thermoprotei</taxon>
        <taxon>Sulfolobales</taxon>
        <taxon>Sulfolobaceae</taxon>
        <taxon>Sulfuracidifex</taxon>
    </lineage>
</organism>
<proteinExistence type="predicted"/>
<reference evidence="2 3" key="1">
    <citation type="journal article" date="2020" name="Int. J. Syst. Evol. Microbiol.">
        <title>Sulfuracidifex tepidarius gen. nov., sp. nov. and transfer of Sulfolobus metallicus Huber and Stetter 1992 to the genus Sulfuracidifex as Sulfuracidifex metallicus comb. nov.</title>
        <authorList>
            <person name="Itoh T."/>
            <person name="Miura T."/>
            <person name="Sakai H.D."/>
            <person name="Kato S."/>
            <person name="Ohkuma M."/>
            <person name="Takashina T."/>
        </authorList>
    </citation>
    <scope>NUCLEOTIDE SEQUENCE [LARGE SCALE GENOMIC DNA]</scope>
    <source>
        <strain evidence="2 3">IC-006</strain>
    </source>
</reference>
<dbReference type="STRING" id="1294262.GCA_001316085_02252"/>
<name>A0A510DSC7_9CREN</name>
<keyword evidence="3" id="KW-1185">Reference proteome</keyword>
<sequence>MNIKMWGPILAGAVVIAIGILLLVGYGFSFMNHPTAFAFSYAGADYLGMSLNVVGLALVMIGGVFKK</sequence>